<feature type="domain" description="Prolyl 4-hydroxylase N-terminal" evidence="1">
    <location>
        <begin position="15"/>
        <end position="62"/>
    </location>
</feature>
<sequence length="106" mass="11640">MANSLISGYDSVQSQAVINNITFQSLNFPNNDDLSGAAAALWRLQEIYLLNTTTVARGEIKGAKMSSELTAGDCFELGRQAYNANQFNHTLHWMKEALKQAGIRSS</sequence>
<name>E7D1P9_LATHE</name>
<feature type="domain" description="Prolyl 4-hydroxylase peptide-substrate-binding" evidence="2">
    <location>
        <begin position="72"/>
        <end position="101"/>
    </location>
</feature>
<dbReference type="Pfam" id="PF23558">
    <property type="entry name" value="TPR_P4H"/>
    <property type="match status" value="1"/>
</dbReference>
<dbReference type="GO" id="GO:0004656">
    <property type="term" value="F:procollagen-proline 4-dioxygenase activity"/>
    <property type="evidence" value="ECO:0007669"/>
    <property type="project" value="InterPro"/>
</dbReference>
<dbReference type="GO" id="GO:0005783">
    <property type="term" value="C:endoplasmic reticulum"/>
    <property type="evidence" value="ECO:0007669"/>
    <property type="project" value="InterPro"/>
</dbReference>
<dbReference type="Pfam" id="PF08336">
    <property type="entry name" value="P4Ha_N"/>
    <property type="match status" value="1"/>
</dbReference>
<dbReference type="EMBL" id="HQ006002">
    <property type="protein sequence ID" value="ADV40293.1"/>
    <property type="molecule type" value="mRNA"/>
</dbReference>
<reference evidence="3" key="1">
    <citation type="submission" date="2010-07" db="EMBL/GenBank/DDBJ databases">
        <authorList>
            <person name="Han E."/>
            <person name="Nguyen A."/>
            <person name="Verduzco A."/>
            <person name="Vierra C."/>
        </authorList>
    </citation>
    <scope>NUCLEOTIDE SEQUENCE</scope>
</reference>
<protein>
    <submittedName>
        <fullName evidence="3">Putative prolyl 4-hydroxylase alpha subunit</fullName>
    </submittedName>
</protein>
<dbReference type="InterPro" id="IPR011990">
    <property type="entry name" value="TPR-like_helical_dom_sf"/>
</dbReference>
<reference evidence="3" key="2">
    <citation type="submission" date="2011-01" db="EMBL/GenBank/DDBJ databases">
        <title>Identification of Proteins Involved in Black Widow Spider Wrapping Silk Fibers.</title>
        <authorList>
            <person name="Nguyen A."/>
            <person name="Verduzco A."/>
            <person name="Vierra C."/>
        </authorList>
    </citation>
    <scope>NUCLEOTIDE SEQUENCE</scope>
</reference>
<accession>E7D1P9</accession>
<evidence type="ECO:0000313" key="3">
    <source>
        <dbReference type="EMBL" id="ADV40293.1"/>
    </source>
</evidence>
<dbReference type="InterPro" id="IPR059068">
    <property type="entry name" value="TPR_P4H"/>
</dbReference>
<organism evidence="3">
    <name type="scientific">Latrodectus hesperus</name>
    <name type="common">Western black widow spider</name>
    <dbReference type="NCBI Taxonomy" id="256737"/>
    <lineage>
        <taxon>Eukaryota</taxon>
        <taxon>Metazoa</taxon>
        <taxon>Ecdysozoa</taxon>
        <taxon>Arthropoda</taxon>
        <taxon>Chelicerata</taxon>
        <taxon>Arachnida</taxon>
        <taxon>Araneae</taxon>
        <taxon>Araneomorphae</taxon>
        <taxon>Entelegynae</taxon>
        <taxon>Araneoidea</taxon>
        <taxon>Theridiidae</taxon>
        <taxon>Latrodectus</taxon>
    </lineage>
</organism>
<dbReference type="InterPro" id="IPR013547">
    <property type="entry name" value="P4H_N"/>
</dbReference>
<proteinExistence type="evidence at transcript level"/>
<dbReference type="AlphaFoldDB" id="E7D1P9"/>
<dbReference type="Gene3D" id="1.25.40.10">
    <property type="entry name" value="Tetratricopeptide repeat domain"/>
    <property type="match status" value="1"/>
</dbReference>
<evidence type="ECO:0000259" key="1">
    <source>
        <dbReference type="Pfam" id="PF08336"/>
    </source>
</evidence>
<evidence type="ECO:0000259" key="2">
    <source>
        <dbReference type="Pfam" id="PF23558"/>
    </source>
</evidence>